<gene>
    <name evidence="2" type="ORF">ACFQ4G_19345</name>
</gene>
<dbReference type="RefSeq" id="WP_238205037.1">
    <property type="nucleotide sequence ID" value="NZ_JBHTND010000036.1"/>
</dbReference>
<accession>A0ABW3X2I7</accession>
<evidence type="ECO:0000259" key="1">
    <source>
        <dbReference type="Pfam" id="PF07411"/>
    </source>
</evidence>
<dbReference type="InterPro" id="IPR036913">
    <property type="entry name" value="YegP-like_sf"/>
</dbReference>
<protein>
    <submittedName>
        <fullName evidence="2">YegP family protein</fullName>
    </submittedName>
</protein>
<keyword evidence="3" id="KW-1185">Reference proteome</keyword>
<reference evidence="3" key="1">
    <citation type="journal article" date="2019" name="Int. J. Syst. Evol. Microbiol.">
        <title>The Global Catalogue of Microorganisms (GCM) 10K type strain sequencing project: providing services to taxonomists for standard genome sequencing and annotation.</title>
        <authorList>
            <consortium name="The Broad Institute Genomics Platform"/>
            <consortium name="The Broad Institute Genome Sequencing Center for Infectious Disease"/>
            <person name="Wu L."/>
            <person name="Ma J."/>
        </authorList>
    </citation>
    <scope>NUCLEOTIDE SEQUENCE [LARGE SCALE GENOMIC DNA]</scope>
    <source>
        <strain evidence="3">CCUG 56108</strain>
    </source>
</reference>
<name>A0ABW3X2I7_9HYPH</name>
<dbReference type="SUPFAM" id="SSF160113">
    <property type="entry name" value="YegP-like"/>
    <property type="match status" value="1"/>
</dbReference>
<dbReference type="InterPro" id="IPR010879">
    <property type="entry name" value="DUF1508"/>
</dbReference>
<evidence type="ECO:0000313" key="3">
    <source>
        <dbReference type="Proteomes" id="UP001597176"/>
    </source>
</evidence>
<dbReference type="Proteomes" id="UP001597176">
    <property type="component" value="Unassembled WGS sequence"/>
</dbReference>
<comment type="caution">
    <text evidence="2">The sequence shown here is derived from an EMBL/GenBank/DDBJ whole genome shotgun (WGS) entry which is preliminary data.</text>
</comment>
<dbReference type="Pfam" id="PF07411">
    <property type="entry name" value="DUF1508"/>
    <property type="match status" value="1"/>
</dbReference>
<feature type="domain" description="DUF1508" evidence="1">
    <location>
        <begin position="8"/>
        <end position="55"/>
    </location>
</feature>
<dbReference type="Gene3D" id="3.30.160.160">
    <property type="entry name" value="YegP-like"/>
    <property type="match status" value="1"/>
</dbReference>
<evidence type="ECO:0000313" key="2">
    <source>
        <dbReference type="EMBL" id="MFD1303726.1"/>
    </source>
</evidence>
<sequence>MRFELYRDSGGEWRWRLRVTNGNVIADSGEGYARREDCERGIALVKGSAEASIVDMTLKIA</sequence>
<proteinExistence type="predicted"/>
<dbReference type="EMBL" id="JBHTND010000036">
    <property type="protein sequence ID" value="MFD1303726.1"/>
    <property type="molecule type" value="Genomic_DNA"/>
</dbReference>
<organism evidence="2 3">
    <name type="scientific">Methylobacterium marchantiae</name>
    <dbReference type="NCBI Taxonomy" id="600331"/>
    <lineage>
        <taxon>Bacteria</taxon>
        <taxon>Pseudomonadati</taxon>
        <taxon>Pseudomonadota</taxon>
        <taxon>Alphaproteobacteria</taxon>
        <taxon>Hyphomicrobiales</taxon>
        <taxon>Methylobacteriaceae</taxon>
        <taxon>Methylobacterium</taxon>
    </lineage>
</organism>